<comment type="caution">
    <text evidence="2">The sequence shown here is derived from an EMBL/GenBank/DDBJ whole genome shotgun (WGS) entry which is preliminary data.</text>
</comment>
<evidence type="ECO:0000313" key="3">
    <source>
        <dbReference type="Proteomes" id="UP000585507"/>
    </source>
</evidence>
<evidence type="ECO:0008006" key="4">
    <source>
        <dbReference type="Google" id="ProtNLM"/>
    </source>
</evidence>
<keyword evidence="1" id="KW-0732">Signal</keyword>
<feature type="signal peptide" evidence="1">
    <location>
        <begin position="1"/>
        <end position="24"/>
    </location>
</feature>
<proteinExistence type="predicted"/>
<dbReference type="Proteomes" id="UP000585507">
    <property type="component" value="Unassembled WGS sequence"/>
</dbReference>
<gene>
    <name evidence="2" type="ORF">GGD55_000011</name>
</gene>
<evidence type="ECO:0000256" key="1">
    <source>
        <dbReference type="SAM" id="SignalP"/>
    </source>
</evidence>
<accession>A0A7W8U5T3</accession>
<protein>
    <recommendedName>
        <fullName evidence="4">APCDD1 domain-containing protein</fullName>
    </recommendedName>
</protein>
<dbReference type="AlphaFoldDB" id="A0A7W8U5T3"/>
<reference evidence="2 3" key="1">
    <citation type="submission" date="2020-08" db="EMBL/GenBank/DDBJ databases">
        <title>Genomic Encyclopedia of Type Strains, Phase IV (KMG-V): Genome sequencing to study the core and pangenomes of soil and plant-associated prokaryotes.</title>
        <authorList>
            <person name="Whitman W."/>
        </authorList>
    </citation>
    <scope>NUCLEOTIDE SEQUENCE [LARGE SCALE GENOMIC DNA]</scope>
    <source>
        <strain evidence="2 3">SEMIA 4084</strain>
    </source>
</reference>
<organism evidence="2 3">
    <name type="scientific">Rhizobium giardinii</name>
    <dbReference type="NCBI Taxonomy" id="56731"/>
    <lineage>
        <taxon>Bacteria</taxon>
        <taxon>Pseudomonadati</taxon>
        <taxon>Pseudomonadota</taxon>
        <taxon>Alphaproteobacteria</taxon>
        <taxon>Hyphomicrobiales</taxon>
        <taxon>Rhizobiaceae</taxon>
        <taxon>Rhizobium/Agrobacterium group</taxon>
        <taxon>Rhizobium</taxon>
    </lineage>
</organism>
<dbReference type="EMBL" id="JACHBK010000001">
    <property type="protein sequence ID" value="MBB5533350.1"/>
    <property type="molecule type" value="Genomic_DNA"/>
</dbReference>
<keyword evidence="3" id="KW-1185">Reference proteome</keyword>
<feature type="chain" id="PRO_5031289977" description="APCDD1 domain-containing protein" evidence="1">
    <location>
        <begin position="25"/>
        <end position="200"/>
    </location>
</feature>
<dbReference type="RefSeq" id="WP_018323618.1">
    <property type="nucleotide sequence ID" value="NZ_JACHBK010000001.1"/>
</dbReference>
<evidence type="ECO:0000313" key="2">
    <source>
        <dbReference type="EMBL" id="MBB5533350.1"/>
    </source>
</evidence>
<sequence length="200" mass="21582">MSFARLLALTSILIASIFPSLSVAQDGNKGIRGEWTTDCLPIGKNGRHGYMTRVTVSDNVIKATSQIYATSQCQTPTVQVNFTGSLIHDRDEGGKIHIEHVVRTLTTTPNIKAVVDHYNKETADGAGCGMTGWQGNVPVSVAGKTCGLFTFAAVGTHLYDSAWVEGNQLRFGAFPVAWTNTSAEKTPSQPLETVYYRTGQ</sequence>
<name>A0A7W8U5T3_9HYPH</name>